<dbReference type="RefSeq" id="XP_022585116.1">
    <property type="nucleotide sequence ID" value="XM_022721510.1"/>
</dbReference>
<proteinExistence type="predicted"/>
<dbReference type="PROSITE" id="PS50048">
    <property type="entry name" value="ZN2_CY6_FUNGAL_2"/>
    <property type="match status" value="1"/>
</dbReference>
<sequence>MASTTRRTLRRHKKSRNGCRNCKLRSVKCDETKPGCRQCIAYGVTCNYDDGKSDLQVSTENEIVFKLPPSVSYWPNQKEQILDKFQMRTALTISAGRRLQVFQKEIVALARTNPILMDAISTLTLMHERYLTGVSSTRLSTSEAYHWYRALSAFNSRLLLPLRREEYIPLWTVATIFSIIVYTYPNADTPEQAWPLRAASTSDLDWLLMNTGKHEVHKLAGNEWDADPVFQILSFQHEDELLPQSPAKVDFESIPKWFSRVFHLDGDSDSRRNPYHTAAIELAEVLDRNCPVITTILSFAAFRMNISHELQQLLLRKDPRALLLLACWYAKVCNIGVWWLTPRAVLEGQAICRYLEEQHGYDMDIQLVLQFPKSILFSSVY</sequence>
<dbReference type="PANTHER" id="PTHR47784">
    <property type="entry name" value="STEROL UPTAKE CONTROL PROTEIN 2"/>
    <property type="match status" value="1"/>
</dbReference>
<keyword evidence="4" id="KW-0539">Nucleus</keyword>
<feature type="domain" description="Zn(2)-C6 fungal-type" evidence="5">
    <location>
        <begin position="18"/>
        <end position="48"/>
    </location>
</feature>
<dbReference type="GO" id="GO:0003677">
    <property type="term" value="F:DNA binding"/>
    <property type="evidence" value="ECO:0007669"/>
    <property type="project" value="UniProtKB-KW"/>
</dbReference>
<keyword evidence="7" id="KW-1185">Reference proteome</keyword>
<dbReference type="Pfam" id="PF00172">
    <property type="entry name" value="Zn_clus"/>
    <property type="match status" value="1"/>
</dbReference>
<dbReference type="VEuPathDB" id="FungiDB:ASPZODRAFT_126498"/>
<keyword evidence="3" id="KW-0804">Transcription</keyword>
<dbReference type="SMART" id="SM00066">
    <property type="entry name" value="GAL4"/>
    <property type="match status" value="1"/>
</dbReference>
<evidence type="ECO:0000313" key="7">
    <source>
        <dbReference type="Proteomes" id="UP000184188"/>
    </source>
</evidence>
<keyword evidence="1" id="KW-0805">Transcription regulation</keyword>
<dbReference type="PRINTS" id="PR00755">
    <property type="entry name" value="AFLATOXINBRP"/>
</dbReference>
<dbReference type="EMBL" id="KV878336">
    <property type="protein sequence ID" value="OJJ50606.1"/>
    <property type="molecule type" value="Genomic_DNA"/>
</dbReference>
<dbReference type="Gene3D" id="4.10.240.10">
    <property type="entry name" value="Zn(2)-C6 fungal-type DNA-binding domain"/>
    <property type="match status" value="1"/>
</dbReference>
<dbReference type="GeneID" id="34607975"/>
<dbReference type="SUPFAM" id="SSF57701">
    <property type="entry name" value="Zn2/Cys6 DNA-binding domain"/>
    <property type="match status" value="1"/>
</dbReference>
<reference evidence="7" key="1">
    <citation type="journal article" date="2017" name="Genome Biol.">
        <title>Comparative genomics reveals high biological diversity and specific adaptations in the industrially and medically important fungal genus Aspergillus.</title>
        <authorList>
            <person name="de Vries R.P."/>
            <person name="Riley R."/>
            <person name="Wiebenga A."/>
            <person name="Aguilar-Osorio G."/>
            <person name="Amillis S."/>
            <person name="Uchima C.A."/>
            <person name="Anderluh G."/>
            <person name="Asadollahi M."/>
            <person name="Askin M."/>
            <person name="Barry K."/>
            <person name="Battaglia E."/>
            <person name="Bayram O."/>
            <person name="Benocci T."/>
            <person name="Braus-Stromeyer S.A."/>
            <person name="Caldana C."/>
            <person name="Canovas D."/>
            <person name="Cerqueira G.C."/>
            <person name="Chen F."/>
            <person name="Chen W."/>
            <person name="Choi C."/>
            <person name="Clum A."/>
            <person name="Dos Santos R.A."/>
            <person name="Damasio A.R."/>
            <person name="Diallinas G."/>
            <person name="Emri T."/>
            <person name="Fekete E."/>
            <person name="Flipphi M."/>
            <person name="Freyberg S."/>
            <person name="Gallo A."/>
            <person name="Gournas C."/>
            <person name="Habgood R."/>
            <person name="Hainaut M."/>
            <person name="Harispe M.L."/>
            <person name="Henrissat B."/>
            <person name="Hilden K.S."/>
            <person name="Hope R."/>
            <person name="Hossain A."/>
            <person name="Karabika E."/>
            <person name="Karaffa L."/>
            <person name="Karanyi Z."/>
            <person name="Krasevec N."/>
            <person name="Kuo A."/>
            <person name="Kusch H."/>
            <person name="LaButti K."/>
            <person name="Lagendijk E.L."/>
            <person name="Lapidus A."/>
            <person name="Levasseur A."/>
            <person name="Lindquist E."/>
            <person name="Lipzen A."/>
            <person name="Logrieco A.F."/>
            <person name="MacCabe A."/>
            <person name="Maekelae M.R."/>
            <person name="Malavazi I."/>
            <person name="Melin P."/>
            <person name="Meyer V."/>
            <person name="Mielnichuk N."/>
            <person name="Miskei M."/>
            <person name="Molnar A.P."/>
            <person name="Mule G."/>
            <person name="Ngan C.Y."/>
            <person name="Orejas M."/>
            <person name="Orosz E."/>
            <person name="Ouedraogo J.P."/>
            <person name="Overkamp K.M."/>
            <person name="Park H.-S."/>
            <person name="Perrone G."/>
            <person name="Piumi F."/>
            <person name="Punt P.J."/>
            <person name="Ram A.F."/>
            <person name="Ramon A."/>
            <person name="Rauscher S."/>
            <person name="Record E."/>
            <person name="Riano-Pachon D.M."/>
            <person name="Robert V."/>
            <person name="Roehrig J."/>
            <person name="Ruller R."/>
            <person name="Salamov A."/>
            <person name="Salih N.S."/>
            <person name="Samson R.A."/>
            <person name="Sandor E."/>
            <person name="Sanguinetti M."/>
            <person name="Schuetze T."/>
            <person name="Sepcic K."/>
            <person name="Shelest E."/>
            <person name="Sherlock G."/>
            <person name="Sophianopoulou V."/>
            <person name="Squina F.M."/>
            <person name="Sun H."/>
            <person name="Susca A."/>
            <person name="Todd R.B."/>
            <person name="Tsang A."/>
            <person name="Unkles S.E."/>
            <person name="van de Wiele N."/>
            <person name="van Rossen-Uffink D."/>
            <person name="Oliveira J.V."/>
            <person name="Vesth T.C."/>
            <person name="Visser J."/>
            <person name="Yu J.-H."/>
            <person name="Zhou M."/>
            <person name="Andersen M.R."/>
            <person name="Archer D.B."/>
            <person name="Baker S.E."/>
            <person name="Benoit I."/>
            <person name="Brakhage A.A."/>
            <person name="Braus G.H."/>
            <person name="Fischer R."/>
            <person name="Frisvad J.C."/>
            <person name="Goldman G.H."/>
            <person name="Houbraken J."/>
            <person name="Oakley B."/>
            <person name="Pocsi I."/>
            <person name="Scazzocchio C."/>
            <person name="Seiboth B."/>
            <person name="vanKuyk P.A."/>
            <person name="Wortman J."/>
            <person name="Dyer P.S."/>
            <person name="Grigoriev I.V."/>
        </authorList>
    </citation>
    <scope>NUCLEOTIDE SEQUENCE [LARGE SCALE GENOMIC DNA]</scope>
    <source>
        <strain evidence="7">CBS 506.65</strain>
    </source>
</reference>
<evidence type="ECO:0000256" key="2">
    <source>
        <dbReference type="ARBA" id="ARBA00023125"/>
    </source>
</evidence>
<evidence type="ECO:0000256" key="3">
    <source>
        <dbReference type="ARBA" id="ARBA00023163"/>
    </source>
</evidence>
<evidence type="ECO:0000256" key="1">
    <source>
        <dbReference type="ARBA" id="ARBA00023015"/>
    </source>
</evidence>
<dbReference type="OrthoDB" id="3031538at2759"/>
<accession>A0A1L9STZ9</accession>
<dbReference type="InterPro" id="IPR053157">
    <property type="entry name" value="Sterol_Uptake_Regulator"/>
</dbReference>
<dbReference type="InterPro" id="IPR036864">
    <property type="entry name" value="Zn2-C6_fun-type_DNA-bd_sf"/>
</dbReference>
<name>A0A1L9STZ9_9EURO</name>
<keyword evidence="2" id="KW-0238">DNA-binding</keyword>
<dbReference type="PANTHER" id="PTHR47784:SF9">
    <property type="entry name" value="ZN(II)2CYS6 TRANSCRIPTION FACTOR (EUROFUNG)"/>
    <property type="match status" value="1"/>
</dbReference>
<dbReference type="GO" id="GO:0008270">
    <property type="term" value="F:zinc ion binding"/>
    <property type="evidence" value="ECO:0007669"/>
    <property type="project" value="InterPro"/>
</dbReference>
<organism evidence="6 7">
    <name type="scientific">Penicilliopsis zonata CBS 506.65</name>
    <dbReference type="NCBI Taxonomy" id="1073090"/>
    <lineage>
        <taxon>Eukaryota</taxon>
        <taxon>Fungi</taxon>
        <taxon>Dikarya</taxon>
        <taxon>Ascomycota</taxon>
        <taxon>Pezizomycotina</taxon>
        <taxon>Eurotiomycetes</taxon>
        <taxon>Eurotiomycetidae</taxon>
        <taxon>Eurotiales</taxon>
        <taxon>Aspergillaceae</taxon>
        <taxon>Penicilliopsis</taxon>
    </lineage>
</organism>
<dbReference type="GO" id="GO:0001228">
    <property type="term" value="F:DNA-binding transcription activator activity, RNA polymerase II-specific"/>
    <property type="evidence" value="ECO:0007669"/>
    <property type="project" value="TreeGrafter"/>
</dbReference>
<dbReference type="InterPro" id="IPR001138">
    <property type="entry name" value="Zn2Cys6_DnaBD"/>
</dbReference>
<gene>
    <name evidence="6" type="ORF">ASPZODRAFT_126498</name>
</gene>
<evidence type="ECO:0000313" key="6">
    <source>
        <dbReference type="EMBL" id="OJJ50606.1"/>
    </source>
</evidence>
<dbReference type="STRING" id="1073090.A0A1L9STZ9"/>
<evidence type="ECO:0000256" key="4">
    <source>
        <dbReference type="ARBA" id="ARBA00023242"/>
    </source>
</evidence>
<dbReference type="Proteomes" id="UP000184188">
    <property type="component" value="Unassembled WGS sequence"/>
</dbReference>
<protein>
    <recommendedName>
        <fullName evidence="5">Zn(2)-C6 fungal-type domain-containing protein</fullName>
    </recommendedName>
</protein>
<dbReference type="AlphaFoldDB" id="A0A1L9STZ9"/>
<dbReference type="CDD" id="cd00067">
    <property type="entry name" value="GAL4"/>
    <property type="match status" value="1"/>
</dbReference>
<evidence type="ECO:0000259" key="5">
    <source>
        <dbReference type="PROSITE" id="PS50048"/>
    </source>
</evidence>